<sequence length="148" mass="17354">MIQTVNKKIKYKYIIGSIILIFGLISIIYYSQKKTDVYIIYDDNFSNCTNVKEFYKKMFFVVCDGDKTILFSKLENIPSNTQNSSVLKRLNILSKKELFDQFEDSIKFANKNYLKINEPKKINFYIIIKDDSNSLIEIIPVGKTRVFS</sequence>
<dbReference type="RefSeq" id="WP_089381986.1">
    <property type="nucleotide sequence ID" value="NZ_FZNT01000006.1"/>
</dbReference>
<gene>
    <name evidence="2" type="ORF">SAMN06265371_106232</name>
</gene>
<proteinExistence type="predicted"/>
<organism evidence="2 3">
    <name type="scientific">Lutibacter agarilyticus</name>
    <dbReference type="NCBI Taxonomy" id="1109740"/>
    <lineage>
        <taxon>Bacteria</taxon>
        <taxon>Pseudomonadati</taxon>
        <taxon>Bacteroidota</taxon>
        <taxon>Flavobacteriia</taxon>
        <taxon>Flavobacteriales</taxon>
        <taxon>Flavobacteriaceae</taxon>
        <taxon>Lutibacter</taxon>
    </lineage>
</organism>
<feature type="transmembrane region" description="Helical" evidence="1">
    <location>
        <begin position="12"/>
        <end position="30"/>
    </location>
</feature>
<name>A0A238XQK8_9FLAO</name>
<dbReference type="EMBL" id="FZNT01000006">
    <property type="protein sequence ID" value="SNR61000.1"/>
    <property type="molecule type" value="Genomic_DNA"/>
</dbReference>
<keyword evidence="1" id="KW-1133">Transmembrane helix</keyword>
<evidence type="ECO:0000313" key="2">
    <source>
        <dbReference type="EMBL" id="SNR61000.1"/>
    </source>
</evidence>
<reference evidence="2 3" key="1">
    <citation type="submission" date="2017-06" db="EMBL/GenBank/DDBJ databases">
        <authorList>
            <person name="Kim H.J."/>
            <person name="Triplett B.A."/>
        </authorList>
    </citation>
    <scope>NUCLEOTIDE SEQUENCE [LARGE SCALE GENOMIC DNA]</scope>
    <source>
        <strain evidence="2 3">DSM 29150</strain>
    </source>
</reference>
<accession>A0A238XQK8</accession>
<keyword evidence="1" id="KW-0472">Membrane</keyword>
<keyword evidence="3" id="KW-1185">Reference proteome</keyword>
<evidence type="ECO:0000313" key="3">
    <source>
        <dbReference type="Proteomes" id="UP000198384"/>
    </source>
</evidence>
<dbReference type="Proteomes" id="UP000198384">
    <property type="component" value="Unassembled WGS sequence"/>
</dbReference>
<protein>
    <submittedName>
        <fullName evidence="2">Uncharacterized protein</fullName>
    </submittedName>
</protein>
<dbReference type="OrthoDB" id="9868990at2"/>
<dbReference type="AlphaFoldDB" id="A0A238XQK8"/>
<evidence type="ECO:0000256" key="1">
    <source>
        <dbReference type="SAM" id="Phobius"/>
    </source>
</evidence>
<keyword evidence="1" id="KW-0812">Transmembrane</keyword>